<dbReference type="EMBL" id="VSRR010021548">
    <property type="protein sequence ID" value="MPC64019.1"/>
    <property type="molecule type" value="Genomic_DNA"/>
</dbReference>
<organism evidence="1 2">
    <name type="scientific">Portunus trituberculatus</name>
    <name type="common">Swimming crab</name>
    <name type="synonym">Neptunus trituberculatus</name>
    <dbReference type="NCBI Taxonomy" id="210409"/>
    <lineage>
        <taxon>Eukaryota</taxon>
        <taxon>Metazoa</taxon>
        <taxon>Ecdysozoa</taxon>
        <taxon>Arthropoda</taxon>
        <taxon>Crustacea</taxon>
        <taxon>Multicrustacea</taxon>
        <taxon>Malacostraca</taxon>
        <taxon>Eumalacostraca</taxon>
        <taxon>Eucarida</taxon>
        <taxon>Decapoda</taxon>
        <taxon>Pleocyemata</taxon>
        <taxon>Brachyura</taxon>
        <taxon>Eubrachyura</taxon>
        <taxon>Portunoidea</taxon>
        <taxon>Portunidae</taxon>
        <taxon>Portuninae</taxon>
        <taxon>Portunus</taxon>
    </lineage>
</organism>
<comment type="caution">
    <text evidence="1">The sequence shown here is derived from an EMBL/GenBank/DDBJ whole genome shotgun (WGS) entry which is preliminary data.</text>
</comment>
<gene>
    <name evidence="1" type="ORF">E2C01_058129</name>
</gene>
<name>A0A5B7H259_PORTR</name>
<sequence length="84" mass="9617">MMVCFLDVPSRKEFRGHSDQSLAGLKPLMYFHISSNNEYGNSTTATQTEFSGSTMGMDHETIRSSLINLVLKRDRNDHSRRFCN</sequence>
<dbReference type="AlphaFoldDB" id="A0A5B7H259"/>
<evidence type="ECO:0000313" key="1">
    <source>
        <dbReference type="EMBL" id="MPC64019.1"/>
    </source>
</evidence>
<keyword evidence="2" id="KW-1185">Reference proteome</keyword>
<accession>A0A5B7H259</accession>
<proteinExistence type="predicted"/>
<dbReference type="Proteomes" id="UP000324222">
    <property type="component" value="Unassembled WGS sequence"/>
</dbReference>
<protein>
    <submittedName>
        <fullName evidence="1">Uncharacterized protein</fullName>
    </submittedName>
</protein>
<reference evidence="1 2" key="1">
    <citation type="submission" date="2019-05" db="EMBL/GenBank/DDBJ databases">
        <title>Another draft genome of Portunus trituberculatus and its Hox gene families provides insights of decapod evolution.</title>
        <authorList>
            <person name="Jeong J.-H."/>
            <person name="Song I."/>
            <person name="Kim S."/>
            <person name="Choi T."/>
            <person name="Kim D."/>
            <person name="Ryu S."/>
            <person name="Kim W."/>
        </authorList>
    </citation>
    <scope>NUCLEOTIDE SEQUENCE [LARGE SCALE GENOMIC DNA]</scope>
    <source>
        <tissue evidence="1">Muscle</tissue>
    </source>
</reference>
<evidence type="ECO:0000313" key="2">
    <source>
        <dbReference type="Proteomes" id="UP000324222"/>
    </source>
</evidence>